<dbReference type="AlphaFoldDB" id="A0A8S9FBC7"/>
<organism evidence="1">
    <name type="scientific">Brassica cretica</name>
    <name type="common">Mustard</name>
    <dbReference type="NCBI Taxonomy" id="69181"/>
    <lineage>
        <taxon>Eukaryota</taxon>
        <taxon>Viridiplantae</taxon>
        <taxon>Streptophyta</taxon>
        <taxon>Embryophyta</taxon>
        <taxon>Tracheophyta</taxon>
        <taxon>Spermatophyta</taxon>
        <taxon>Magnoliopsida</taxon>
        <taxon>eudicotyledons</taxon>
        <taxon>Gunneridae</taxon>
        <taxon>Pentapetalae</taxon>
        <taxon>rosids</taxon>
        <taxon>malvids</taxon>
        <taxon>Brassicales</taxon>
        <taxon>Brassicaceae</taxon>
        <taxon>Brassiceae</taxon>
        <taxon>Brassica</taxon>
    </lineage>
</organism>
<reference evidence="1" key="1">
    <citation type="submission" date="2019-12" db="EMBL/GenBank/DDBJ databases">
        <title>Genome sequencing and annotation of Brassica cretica.</title>
        <authorList>
            <person name="Studholme D.J."/>
            <person name="Sarris P.F."/>
        </authorList>
    </citation>
    <scope>NUCLEOTIDE SEQUENCE</scope>
    <source>
        <strain evidence="1">PFS-102/07</strain>
        <tissue evidence="1">Leaf</tissue>
    </source>
</reference>
<protein>
    <submittedName>
        <fullName evidence="1">Uncharacterized protein</fullName>
    </submittedName>
</protein>
<name>A0A8S9FBC7_BRACR</name>
<proteinExistence type="predicted"/>
<sequence>MYITRRTVVHLCTPTICASATDTNVFVPQQSHCSSTAYTNVFVHPQSNCSSAAYTNVFVHPKSHCSSAACTNVFRRHNLRQQGNVSGVQRNVAVQIGDWSRVEMVATAPALLAISHLTFLTV</sequence>
<gene>
    <name evidence="1" type="ORF">F2Q70_00030951</name>
</gene>
<comment type="caution">
    <text evidence="1">The sequence shown here is derived from an EMBL/GenBank/DDBJ whole genome shotgun (WGS) entry which is preliminary data.</text>
</comment>
<dbReference type="EMBL" id="QGKY02002305">
    <property type="protein sequence ID" value="KAF2530515.1"/>
    <property type="molecule type" value="Genomic_DNA"/>
</dbReference>
<accession>A0A8S9FBC7</accession>
<evidence type="ECO:0000313" key="1">
    <source>
        <dbReference type="EMBL" id="KAF2530515.1"/>
    </source>
</evidence>